<dbReference type="GO" id="GO:0005763">
    <property type="term" value="C:mitochondrial small ribosomal subunit"/>
    <property type="evidence" value="ECO:0007669"/>
    <property type="project" value="TreeGrafter"/>
</dbReference>
<keyword evidence="5" id="KW-0496">Mitochondrion</keyword>
<keyword evidence="3" id="KW-0809">Transit peptide</keyword>
<comment type="subcellular location">
    <subcellularLocation>
        <location evidence="1">Mitochondrion</location>
    </subcellularLocation>
</comment>
<evidence type="ECO:0000256" key="4">
    <source>
        <dbReference type="ARBA" id="ARBA00022980"/>
    </source>
</evidence>
<dbReference type="EMBL" id="KV922973">
    <property type="protein sequence ID" value="PIO40454.1"/>
    <property type="molecule type" value="Genomic_DNA"/>
</dbReference>
<evidence type="ECO:0000256" key="3">
    <source>
        <dbReference type="ARBA" id="ARBA00022946"/>
    </source>
</evidence>
<dbReference type="OrthoDB" id="441444at2759"/>
<dbReference type="InterPro" id="IPR009068">
    <property type="entry name" value="uS15_NS1_RNA-bd_sf"/>
</dbReference>
<dbReference type="SUPFAM" id="SSF47060">
    <property type="entry name" value="S15/NS1 RNA-binding domain"/>
    <property type="match status" value="1"/>
</dbReference>
<dbReference type="PANTHER" id="PTHR46685">
    <property type="entry name" value="28S RIBOSOMAL PROTEIN S15, MITOCHONDRIAL"/>
    <property type="match status" value="1"/>
</dbReference>
<evidence type="ECO:0000256" key="5">
    <source>
        <dbReference type="ARBA" id="ARBA00023128"/>
    </source>
</evidence>
<dbReference type="GO" id="GO:0003735">
    <property type="term" value="F:structural constituent of ribosome"/>
    <property type="evidence" value="ECO:0007669"/>
    <property type="project" value="TreeGrafter"/>
</dbReference>
<protein>
    <recommendedName>
        <fullName evidence="7">Small ribosomal subunit protein uS15m</fullName>
    </recommendedName>
    <alternativeName>
        <fullName evidence="8">28S ribosomal protein S15, mitochondrial</fullName>
    </alternativeName>
</protein>
<organism evidence="9 10">
    <name type="scientific">Aquarana catesbeiana</name>
    <name type="common">American bullfrog</name>
    <name type="synonym">Rana catesbeiana</name>
    <dbReference type="NCBI Taxonomy" id="8400"/>
    <lineage>
        <taxon>Eukaryota</taxon>
        <taxon>Metazoa</taxon>
        <taxon>Chordata</taxon>
        <taxon>Craniata</taxon>
        <taxon>Vertebrata</taxon>
        <taxon>Euteleostomi</taxon>
        <taxon>Amphibia</taxon>
        <taxon>Batrachia</taxon>
        <taxon>Anura</taxon>
        <taxon>Neobatrachia</taxon>
        <taxon>Ranoidea</taxon>
        <taxon>Ranidae</taxon>
        <taxon>Aquarana</taxon>
    </lineage>
</organism>
<dbReference type="PANTHER" id="PTHR46685:SF1">
    <property type="entry name" value="SMALL RIBOSOMAL SUBUNIT PROTEIN US15M"/>
    <property type="match status" value="1"/>
</dbReference>
<evidence type="ECO:0000256" key="7">
    <source>
        <dbReference type="ARBA" id="ARBA00035249"/>
    </source>
</evidence>
<dbReference type="Proteomes" id="UP000228934">
    <property type="component" value="Unassembled WGS sequence"/>
</dbReference>
<evidence type="ECO:0000313" key="10">
    <source>
        <dbReference type="Proteomes" id="UP000228934"/>
    </source>
</evidence>
<evidence type="ECO:0000256" key="2">
    <source>
        <dbReference type="ARBA" id="ARBA00008434"/>
    </source>
</evidence>
<dbReference type="AlphaFoldDB" id="A0A2G9SK64"/>
<accession>A0A2G9SK64</accession>
<gene>
    <name evidence="9" type="ORF">AB205_0022680</name>
</gene>
<sequence>MLMSIDRRKKMLKELRLTRYDTFEHVCKQLNIEYTFPPEYYRRATKRWQAKKALCLKVYAEVKKQKAEGLIKEKKPRQSRARPIPVEA</sequence>
<proteinExistence type="inferred from homology"/>
<keyword evidence="6" id="KW-0687">Ribonucleoprotein</keyword>
<dbReference type="GO" id="GO:0032543">
    <property type="term" value="P:mitochondrial translation"/>
    <property type="evidence" value="ECO:0007669"/>
    <property type="project" value="TreeGrafter"/>
</dbReference>
<evidence type="ECO:0000313" key="9">
    <source>
        <dbReference type="EMBL" id="PIO40454.1"/>
    </source>
</evidence>
<keyword evidence="10" id="KW-1185">Reference proteome</keyword>
<dbReference type="InterPro" id="IPR052137">
    <property type="entry name" value="uS15_ribosomal"/>
</dbReference>
<name>A0A2G9SK64_AQUCT</name>
<comment type="similarity">
    <text evidence="2">Belongs to the universal ribosomal protein uS15 family.</text>
</comment>
<reference evidence="10" key="1">
    <citation type="journal article" date="2017" name="Nat. Commun.">
        <title>The North American bullfrog draft genome provides insight into hormonal regulation of long noncoding RNA.</title>
        <authorList>
            <person name="Hammond S.A."/>
            <person name="Warren R.L."/>
            <person name="Vandervalk B.P."/>
            <person name="Kucuk E."/>
            <person name="Khan H."/>
            <person name="Gibb E.A."/>
            <person name="Pandoh P."/>
            <person name="Kirk H."/>
            <person name="Zhao Y."/>
            <person name="Jones M."/>
            <person name="Mungall A.J."/>
            <person name="Coope R."/>
            <person name="Pleasance S."/>
            <person name="Moore R.A."/>
            <person name="Holt R.A."/>
            <person name="Round J.M."/>
            <person name="Ohora S."/>
            <person name="Walle B.V."/>
            <person name="Veldhoen N."/>
            <person name="Helbing C.C."/>
            <person name="Birol I."/>
        </authorList>
    </citation>
    <scope>NUCLEOTIDE SEQUENCE [LARGE SCALE GENOMIC DNA]</scope>
</reference>
<evidence type="ECO:0000256" key="6">
    <source>
        <dbReference type="ARBA" id="ARBA00023274"/>
    </source>
</evidence>
<dbReference type="Gene3D" id="1.10.287.10">
    <property type="entry name" value="S15/NS1, RNA-binding"/>
    <property type="match status" value="1"/>
</dbReference>
<dbReference type="GO" id="GO:0003723">
    <property type="term" value="F:RNA binding"/>
    <property type="evidence" value="ECO:0007669"/>
    <property type="project" value="TreeGrafter"/>
</dbReference>
<keyword evidence="4" id="KW-0689">Ribosomal protein</keyword>
<evidence type="ECO:0000256" key="8">
    <source>
        <dbReference type="ARBA" id="ARBA00035528"/>
    </source>
</evidence>
<evidence type="ECO:0000256" key="1">
    <source>
        <dbReference type="ARBA" id="ARBA00004173"/>
    </source>
</evidence>